<evidence type="ECO:0000313" key="2">
    <source>
        <dbReference type="EMBL" id="QKJ57852.1"/>
    </source>
</evidence>
<dbReference type="PANTHER" id="PTHR33420:SF26">
    <property type="entry name" value="FIMBRIAL SUBUNIT"/>
    <property type="match status" value="1"/>
</dbReference>
<evidence type="ECO:0000256" key="1">
    <source>
        <dbReference type="SAM" id="SignalP"/>
    </source>
</evidence>
<proteinExistence type="predicted"/>
<evidence type="ECO:0000313" key="3">
    <source>
        <dbReference type="Proteomes" id="UP000503464"/>
    </source>
</evidence>
<dbReference type="GO" id="GO:0043709">
    <property type="term" value="P:cell adhesion involved in single-species biofilm formation"/>
    <property type="evidence" value="ECO:0007669"/>
    <property type="project" value="TreeGrafter"/>
</dbReference>
<reference evidence="3" key="1">
    <citation type="submission" date="2020-03" db="EMBL/GenBank/DDBJ databases">
        <title>Genome sequences of seven Enterobacteriaceae strains isolated from Canadian wastewater treatment facilities.</title>
        <authorList>
            <person name="Huang H."/>
            <person name="Chmara J.T."/>
            <person name="Duceppe M.-O."/>
        </authorList>
    </citation>
    <scope>NUCLEOTIDE SEQUENCE [LARGE SCALE GENOMIC DNA]</scope>
    <source>
        <strain evidence="3">Biosolid 3</strain>
    </source>
</reference>
<dbReference type="AlphaFoldDB" id="A0AAE7EFR9"/>
<organism evidence="2 3">
    <name type="scientific">Serratia fonticola</name>
    <dbReference type="NCBI Taxonomy" id="47917"/>
    <lineage>
        <taxon>Bacteria</taxon>
        <taxon>Pseudomonadati</taxon>
        <taxon>Pseudomonadota</taxon>
        <taxon>Gammaproteobacteria</taxon>
        <taxon>Enterobacterales</taxon>
        <taxon>Yersiniaceae</taxon>
        <taxon>Serratia</taxon>
    </lineage>
</organism>
<dbReference type="RefSeq" id="WP_065684498.1">
    <property type="nucleotide sequence ID" value="NZ_CP054160.3"/>
</dbReference>
<sequence length="169" mass="17546">MKFSQIAMATLLASGISFGAQAATGNSGTVTFTGEVRDSPCDLAAGQDGADVKVDFSQLSMSGLNSGRSVTKDFKIKLENCVMDKKTAEITFNSTNQIAGKNLLKTNGSATGLGIKINDITFGTALELTGLGDDNNTLTYTAMVQKADDATAVTGGDFTSSTNFVIAYK</sequence>
<gene>
    <name evidence="2" type="ORF">G9399_04930</name>
</gene>
<feature type="signal peptide" evidence="1">
    <location>
        <begin position="1"/>
        <end position="22"/>
    </location>
</feature>
<dbReference type="PANTHER" id="PTHR33420">
    <property type="entry name" value="FIMBRIAL SUBUNIT ELFA-RELATED"/>
    <property type="match status" value="1"/>
</dbReference>
<accession>A0AAE7EFR9</accession>
<name>A0AAE7EFR9_SERFO</name>
<dbReference type="Proteomes" id="UP000503464">
    <property type="component" value="Chromosome"/>
</dbReference>
<dbReference type="GO" id="GO:0009289">
    <property type="term" value="C:pilus"/>
    <property type="evidence" value="ECO:0007669"/>
    <property type="project" value="InterPro"/>
</dbReference>
<protein>
    <submittedName>
        <fullName evidence="2">Type 1 fimbrial protein</fullName>
    </submittedName>
</protein>
<dbReference type="EMBL" id="CP054160">
    <property type="protein sequence ID" value="QKJ57852.1"/>
    <property type="molecule type" value="Genomic_DNA"/>
</dbReference>
<keyword evidence="1" id="KW-0732">Signal</keyword>
<feature type="chain" id="PRO_5042179074" evidence="1">
    <location>
        <begin position="23"/>
        <end position="169"/>
    </location>
</feature>
<dbReference type="SUPFAM" id="SSF49401">
    <property type="entry name" value="Bacterial adhesins"/>
    <property type="match status" value="1"/>
</dbReference>
<dbReference type="InterPro" id="IPR008966">
    <property type="entry name" value="Adhesion_dom_sf"/>
</dbReference>
<dbReference type="Gene3D" id="2.60.40.1090">
    <property type="entry name" value="Fimbrial-type adhesion domain"/>
    <property type="match status" value="1"/>
</dbReference>
<dbReference type="InterPro" id="IPR036937">
    <property type="entry name" value="Adhesion_dom_fimbrial_sf"/>
</dbReference>
<dbReference type="InterPro" id="IPR050263">
    <property type="entry name" value="Bact_Fimbrial_Adh_Pro"/>
</dbReference>